<evidence type="ECO:0000256" key="9">
    <source>
        <dbReference type="ARBA" id="ARBA00023141"/>
    </source>
</evidence>
<organism evidence="11">
    <name type="scientific">marine sediment metagenome</name>
    <dbReference type="NCBI Taxonomy" id="412755"/>
    <lineage>
        <taxon>unclassified sequences</taxon>
        <taxon>metagenomes</taxon>
        <taxon>ecological metagenomes</taxon>
    </lineage>
</organism>
<keyword evidence="6" id="KW-0547">Nucleotide-binding</keyword>
<dbReference type="PRINTS" id="PR01100">
    <property type="entry name" value="SHIKIMTKNASE"/>
</dbReference>
<dbReference type="GO" id="GO:0004765">
    <property type="term" value="F:shikimate kinase activity"/>
    <property type="evidence" value="ECO:0007669"/>
    <property type="project" value="UniProtKB-EC"/>
</dbReference>
<keyword evidence="9" id="KW-0057">Aromatic amino acid biosynthesis</keyword>
<dbReference type="Gene3D" id="3.40.50.300">
    <property type="entry name" value="P-loop containing nucleotide triphosphate hydrolases"/>
    <property type="match status" value="1"/>
</dbReference>
<evidence type="ECO:0000256" key="5">
    <source>
        <dbReference type="ARBA" id="ARBA00022679"/>
    </source>
</evidence>
<keyword evidence="4" id="KW-0028">Amino-acid biosynthesis</keyword>
<comment type="caution">
    <text evidence="11">The sequence shown here is derived from an EMBL/GenBank/DDBJ whole genome shotgun (WGS) entry which is preliminary data.</text>
</comment>
<comment type="pathway">
    <text evidence="1">Metabolic intermediate biosynthesis; chorismate biosynthesis; chorismate from D-erythrose 4-phosphate and phosphoenolpyruvate: step 5/7.</text>
</comment>
<reference evidence="11" key="1">
    <citation type="journal article" date="2014" name="Front. Microbiol.">
        <title>High frequency of phylogenetically diverse reductive dehalogenase-homologous genes in deep subseafloor sedimentary metagenomes.</title>
        <authorList>
            <person name="Kawai M."/>
            <person name="Futagami T."/>
            <person name="Toyoda A."/>
            <person name="Takaki Y."/>
            <person name="Nishi S."/>
            <person name="Hori S."/>
            <person name="Arai W."/>
            <person name="Tsubouchi T."/>
            <person name="Morono Y."/>
            <person name="Uchiyama I."/>
            <person name="Ito T."/>
            <person name="Fujiyama A."/>
            <person name="Inagaki F."/>
            <person name="Takami H."/>
        </authorList>
    </citation>
    <scope>NUCLEOTIDE SEQUENCE</scope>
    <source>
        <strain evidence="11">Expedition CK06-06</strain>
    </source>
</reference>
<evidence type="ECO:0000256" key="1">
    <source>
        <dbReference type="ARBA" id="ARBA00004842"/>
    </source>
</evidence>
<dbReference type="SUPFAM" id="SSF52540">
    <property type="entry name" value="P-loop containing nucleoside triphosphate hydrolases"/>
    <property type="match status" value="1"/>
</dbReference>
<evidence type="ECO:0000256" key="10">
    <source>
        <dbReference type="ARBA" id="ARBA00048567"/>
    </source>
</evidence>
<dbReference type="GO" id="GO:0008652">
    <property type="term" value="P:amino acid biosynthetic process"/>
    <property type="evidence" value="ECO:0007669"/>
    <property type="project" value="UniProtKB-KW"/>
</dbReference>
<dbReference type="CDD" id="cd00464">
    <property type="entry name" value="SK"/>
    <property type="match status" value="1"/>
</dbReference>
<evidence type="ECO:0000256" key="4">
    <source>
        <dbReference type="ARBA" id="ARBA00022605"/>
    </source>
</evidence>
<dbReference type="AlphaFoldDB" id="X0YVP1"/>
<name>X0YVP1_9ZZZZ</name>
<evidence type="ECO:0000256" key="8">
    <source>
        <dbReference type="ARBA" id="ARBA00022840"/>
    </source>
</evidence>
<protein>
    <recommendedName>
        <fullName evidence="3">shikimate kinase</fullName>
        <ecNumber evidence="3">2.7.1.71</ecNumber>
    </recommendedName>
</protein>
<dbReference type="GO" id="GO:0009423">
    <property type="term" value="P:chorismate biosynthetic process"/>
    <property type="evidence" value="ECO:0007669"/>
    <property type="project" value="UniProtKB-UniPathway"/>
</dbReference>
<dbReference type="GO" id="GO:0005829">
    <property type="term" value="C:cytosol"/>
    <property type="evidence" value="ECO:0007669"/>
    <property type="project" value="TreeGrafter"/>
</dbReference>
<comment type="similarity">
    <text evidence="2">Belongs to the shikimate kinase family.</text>
</comment>
<dbReference type="InterPro" id="IPR031322">
    <property type="entry name" value="Shikimate/glucono_kinase"/>
</dbReference>
<evidence type="ECO:0000256" key="3">
    <source>
        <dbReference type="ARBA" id="ARBA00012154"/>
    </source>
</evidence>
<evidence type="ECO:0000256" key="6">
    <source>
        <dbReference type="ARBA" id="ARBA00022741"/>
    </source>
</evidence>
<keyword evidence="8" id="KW-0067">ATP-binding</keyword>
<keyword evidence="5" id="KW-0808">Transferase</keyword>
<dbReference type="Pfam" id="PF01202">
    <property type="entry name" value="SKI"/>
    <property type="match status" value="1"/>
</dbReference>
<dbReference type="EC" id="2.7.1.71" evidence="3"/>
<comment type="catalytic activity">
    <reaction evidence="10">
        <text>shikimate + ATP = 3-phosphoshikimate + ADP + H(+)</text>
        <dbReference type="Rhea" id="RHEA:13121"/>
        <dbReference type="ChEBI" id="CHEBI:15378"/>
        <dbReference type="ChEBI" id="CHEBI:30616"/>
        <dbReference type="ChEBI" id="CHEBI:36208"/>
        <dbReference type="ChEBI" id="CHEBI:145989"/>
        <dbReference type="ChEBI" id="CHEBI:456216"/>
        <dbReference type="EC" id="2.7.1.71"/>
    </reaction>
</comment>
<keyword evidence="7" id="KW-0418">Kinase</keyword>
<dbReference type="PANTHER" id="PTHR21087">
    <property type="entry name" value="SHIKIMATE KINASE"/>
    <property type="match status" value="1"/>
</dbReference>
<gene>
    <name evidence="11" type="ORF">S01H4_10015</name>
</gene>
<dbReference type="EMBL" id="BART01003745">
    <property type="protein sequence ID" value="GAG60819.1"/>
    <property type="molecule type" value="Genomic_DNA"/>
</dbReference>
<dbReference type="UniPathway" id="UPA00053">
    <property type="reaction ID" value="UER00088"/>
</dbReference>
<dbReference type="HAMAP" id="MF_00109">
    <property type="entry name" value="Shikimate_kinase"/>
    <property type="match status" value="1"/>
</dbReference>
<dbReference type="PROSITE" id="PS01128">
    <property type="entry name" value="SHIKIMATE_KINASE"/>
    <property type="match status" value="1"/>
</dbReference>
<evidence type="ECO:0000256" key="2">
    <source>
        <dbReference type="ARBA" id="ARBA00006997"/>
    </source>
</evidence>
<dbReference type="GO" id="GO:0005524">
    <property type="term" value="F:ATP binding"/>
    <property type="evidence" value="ECO:0007669"/>
    <property type="project" value="UniProtKB-KW"/>
</dbReference>
<evidence type="ECO:0000256" key="7">
    <source>
        <dbReference type="ARBA" id="ARBA00022777"/>
    </source>
</evidence>
<accession>X0YVP1</accession>
<sequence>MRKNIVITGFMGTGKSVVAKELARKLKMEFIDMDRIIEERQRTNIANIFVRYGEKYFRAQENKLVKELSKEENMVIATGGGTLLSSDNARILSQRGQIICLYADSQTIYNRVKRKNNRPLLKGEDVLSEINRLLEERKKMYDNIKWKIDTTNFTTQEVVDKIINLLKLER</sequence>
<evidence type="ECO:0000313" key="11">
    <source>
        <dbReference type="EMBL" id="GAG60819.1"/>
    </source>
</evidence>
<dbReference type="InterPro" id="IPR023000">
    <property type="entry name" value="Shikimate_kinase_CS"/>
</dbReference>
<dbReference type="GO" id="GO:0009073">
    <property type="term" value="P:aromatic amino acid family biosynthetic process"/>
    <property type="evidence" value="ECO:0007669"/>
    <property type="project" value="UniProtKB-KW"/>
</dbReference>
<dbReference type="InterPro" id="IPR027417">
    <property type="entry name" value="P-loop_NTPase"/>
</dbReference>
<proteinExistence type="inferred from homology"/>
<dbReference type="InterPro" id="IPR000623">
    <property type="entry name" value="Shikimate_kinase/TSH1"/>
</dbReference>
<dbReference type="PANTHER" id="PTHR21087:SF16">
    <property type="entry name" value="SHIKIMATE KINASE 1, CHLOROPLASTIC"/>
    <property type="match status" value="1"/>
</dbReference>